<comment type="caution">
    <text evidence="1">The sequence shown here is derived from an EMBL/GenBank/DDBJ whole genome shotgun (WGS) entry which is preliminary data.</text>
</comment>
<organism evidence="1 2">
    <name type="scientific">Ceratopteris richardii</name>
    <name type="common">Triangle waterfern</name>
    <dbReference type="NCBI Taxonomy" id="49495"/>
    <lineage>
        <taxon>Eukaryota</taxon>
        <taxon>Viridiplantae</taxon>
        <taxon>Streptophyta</taxon>
        <taxon>Embryophyta</taxon>
        <taxon>Tracheophyta</taxon>
        <taxon>Polypodiopsida</taxon>
        <taxon>Polypodiidae</taxon>
        <taxon>Polypodiales</taxon>
        <taxon>Pteridineae</taxon>
        <taxon>Pteridaceae</taxon>
        <taxon>Parkerioideae</taxon>
        <taxon>Ceratopteris</taxon>
    </lineage>
</organism>
<dbReference type="Proteomes" id="UP000825935">
    <property type="component" value="Chromosome 35"/>
</dbReference>
<accession>A0A8T2QES1</accession>
<dbReference type="EMBL" id="CM035440">
    <property type="protein sequence ID" value="KAH7282647.1"/>
    <property type="molecule type" value="Genomic_DNA"/>
</dbReference>
<name>A0A8T2QES1_CERRI</name>
<keyword evidence="2" id="KW-1185">Reference proteome</keyword>
<dbReference type="AlphaFoldDB" id="A0A8T2QES1"/>
<evidence type="ECO:0000313" key="1">
    <source>
        <dbReference type="EMBL" id="KAH7282647.1"/>
    </source>
</evidence>
<protein>
    <submittedName>
        <fullName evidence="1">Uncharacterized protein</fullName>
    </submittedName>
</protein>
<gene>
    <name evidence="1" type="ORF">KP509_35G041700</name>
</gene>
<reference evidence="1" key="1">
    <citation type="submission" date="2021-08" db="EMBL/GenBank/DDBJ databases">
        <title>WGS assembly of Ceratopteris richardii.</title>
        <authorList>
            <person name="Marchant D.B."/>
            <person name="Chen G."/>
            <person name="Jenkins J."/>
            <person name="Shu S."/>
            <person name="Leebens-Mack J."/>
            <person name="Grimwood J."/>
            <person name="Schmutz J."/>
            <person name="Soltis P."/>
            <person name="Soltis D."/>
            <person name="Chen Z.-H."/>
        </authorList>
    </citation>
    <scope>NUCLEOTIDE SEQUENCE</scope>
    <source>
        <strain evidence="1">Whitten #5841</strain>
        <tissue evidence="1">Leaf</tissue>
    </source>
</reference>
<dbReference type="OrthoDB" id="768353at2759"/>
<proteinExistence type="predicted"/>
<sequence length="240" mass="27707">MGSRLSHYRDQFIDILADGFIQRPRYMDTHMPHSLRVAIGQLRVSSHRLEIETGRAADIPREERICRVCRVEMEDEEHFVCRCSAYDGIRGRYETLFAGQPTLREIMDSRDQRQFGRFLLEIQSHRDSLLQPTVALHTGGRQSQLTDFFIPRRAAALPPSAHIPSGVTLQQAQISRARRRPRAIGYRAPRLHRHQIAEIQACDHRAMEERRSQMMADPVAAIRVALTPPPPMYHILHPTH</sequence>
<evidence type="ECO:0000313" key="2">
    <source>
        <dbReference type="Proteomes" id="UP000825935"/>
    </source>
</evidence>